<name>A0A926IK41_9FIRM</name>
<keyword evidence="1" id="KW-0472">Membrane</keyword>
<protein>
    <submittedName>
        <fullName evidence="2">Uncharacterized protein</fullName>
    </submittedName>
</protein>
<keyword evidence="1" id="KW-1133">Transmembrane helix</keyword>
<keyword evidence="3" id="KW-1185">Reference proteome</keyword>
<gene>
    <name evidence="2" type="ORF">H8707_07630</name>
</gene>
<evidence type="ECO:0000313" key="3">
    <source>
        <dbReference type="Proteomes" id="UP000601171"/>
    </source>
</evidence>
<keyword evidence="1" id="KW-0812">Transmembrane</keyword>
<sequence>MTNDIIVAIIALLGTALGTGGGILASSKLTSFRLKKLEDKVDKHNSVIERTYILEEKMKVANHRIEDLEEATKEVRK</sequence>
<reference evidence="2" key="1">
    <citation type="submission" date="2020-08" db="EMBL/GenBank/DDBJ databases">
        <title>Genome public.</title>
        <authorList>
            <person name="Liu C."/>
            <person name="Sun Q."/>
        </authorList>
    </citation>
    <scope>NUCLEOTIDE SEQUENCE</scope>
    <source>
        <strain evidence="2">BX21</strain>
    </source>
</reference>
<organism evidence="2 3">
    <name type="scientific">Paratissierella segnis</name>
    <dbReference type="NCBI Taxonomy" id="2763679"/>
    <lineage>
        <taxon>Bacteria</taxon>
        <taxon>Bacillati</taxon>
        <taxon>Bacillota</taxon>
        <taxon>Tissierellia</taxon>
        <taxon>Tissierellales</taxon>
        <taxon>Tissierellaceae</taxon>
        <taxon>Paratissierella</taxon>
    </lineage>
</organism>
<evidence type="ECO:0000313" key="2">
    <source>
        <dbReference type="EMBL" id="MBC8588106.1"/>
    </source>
</evidence>
<dbReference type="AlphaFoldDB" id="A0A926IK41"/>
<dbReference type="Proteomes" id="UP000601171">
    <property type="component" value="Unassembled WGS sequence"/>
</dbReference>
<evidence type="ECO:0000256" key="1">
    <source>
        <dbReference type="SAM" id="Phobius"/>
    </source>
</evidence>
<accession>A0A926IK41</accession>
<dbReference type="EMBL" id="JACRTG010000018">
    <property type="protein sequence ID" value="MBC8588106.1"/>
    <property type="molecule type" value="Genomic_DNA"/>
</dbReference>
<proteinExistence type="predicted"/>
<feature type="transmembrane region" description="Helical" evidence="1">
    <location>
        <begin position="6"/>
        <end position="26"/>
    </location>
</feature>
<comment type="caution">
    <text evidence="2">The sequence shown here is derived from an EMBL/GenBank/DDBJ whole genome shotgun (WGS) entry which is preliminary data.</text>
</comment>
<dbReference type="RefSeq" id="WP_262429560.1">
    <property type="nucleotide sequence ID" value="NZ_JACRTG010000018.1"/>
</dbReference>